<gene>
    <name evidence="1" type="ORF">IQ266_24670</name>
</gene>
<organism evidence="1 2">
    <name type="scientific">Romeriopsis navalis LEGE 11480</name>
    <dbReference type="NCBI Taxonomy" id="2777977"/>
    <lineage>
        <taxon>Bacteria</taxon>
        <taxon>Bacillati</taxon>
        <taxon>Cyanobacteriota</taxon>
        <taxon>Cyanophyceae</taxon>
        <taxon>Leptolyngbyales</taxon>
        <taxon>Leptolyngbyaceae</taxon>
        <taxon>Romeriopsis</taxon>
        <taxon>Romeriopsis navalis</taxon>
    </lineage>
</organism>
<dbReference type="Proteomes" id="UP000625316">
    <property type="component" value="Unassembled WGS sequence"/>
</dbReference>
<name>A0A928VVQ9_9CYAN</name>
<feature type="non-terminal residue" evidence="1">
    <location>
        <position position="1"/>
    </location>
</feature>
<reference evidence="1" key="1">
    <citation type="submission" date="2020-10" db="EMBL/GenBank/DDBJ databases">
        <authorList>
            <person name="Castelo-Branco R."/>
            <person name="Eusebio N."/>
            <person name="Adriana R."/>
            <person name="Vieira A."/>
            <person name="Brugerolle De Fraissinette N."/>
            <person name="Rezende De Castro R."/>
            <person name="Schneider M.P."/>
            <person name="Vasconcelos V."/>
            <person name="Leao P.N."/>
        </authorList>
    </citation>
    <scope>NUCLEOTIDE SEQUENCE</scope>
    <source>
        <strain evidence="1">LEGE 11480</strain>
    </source>
</reference>
<keyword evidence="2" id="KW-1185">Reference proteome</keyword>
<dbReference type="RefSeq" id="WP_264327751.1">
    <property type="nucleotide sequence ID" value="NZ_JADEXQ010000136.1"/>
</dbReference>
<proteinExistence type="predicted"/>
<evidence type="ECO:0000313" key="2">
    <source>
        <dbReference type="Proteomes" id="UP000625316"/>
    </source>
</evidence>
<protein>
    <submittedName>
        <fullName evidence="1">Uncharacterized protein</fullName>
    </submittedName>
</protein>
<dbReference type="EMBL" id="JADEXQ010000136">
    <property type="protein sequence ID" value="MBE9032934.1"/>
    <property type="molecule type" value="Genomic_DNA"/>
</dbReference>
<comment type="caution">
    <text evidence="1">The sequence shown here is derived from an EMBL/GenBank/DDBJ whole genome shotgun (WGS) entry which is preliminary data.</text>
</comment>
<accession>A0A928VVQ9</accession>
<sequence>SNIEVVEVDALDNGGVIIGSLSTPIRQEAFTRGICISQPLGSIGLLTSSEGAIAKSFGRLDESPQSIVSRLRPKLKSLLARQFLRQVLNEDRSTLKVDVGLKTKTGEDIQVLAKADTRTLSVRKPAKPLKPGSKFDISVTNRESVPIYMAAISVWDTGELVVLHPSDWEAPEAAALIEKGETKKAPLILDDDPGFFEIVIITSAQPLRDTLRGLKQIAAARGLSGRGFIPFDRASRSAGEADETVVESARNITHDLTRGARPDLGEAELRGLDPQQSGIFSTVLYVTQRNFDSKRVIKAAKLCGAGTLAKSKENI</sequence>
<dbReference type="AlphaFoldDB" id="A0A928VVQ9"/>
<evidence type="ECO:0000313" key="1">
    <source>
        <dbReference type="EMBL" id="MBE9032934.1"/>
    </source>
</evidence>